<name>A0A094YXW9_ALKAL</name>
<comment type="caution">
    <text evidence="2">The sequence shown here is derived from an EMBL/GenBank/DDBJ whole genome shotgun (WGS) entry which is preliminary data.</text>
</comment>
<sequence length="100" mass="11472">MYETFGTFDLFRPVYIVISFIVILNFLYLVFGQKKWKGTYVILINSVLTVLIAAILLFQQGIIVDEFNLSGDPITFMITVVLGLIVLVKVFLTFKIEENE</sequence>
<dbReference type="eggNOG" id="ENOG502ZQNP">
    <property type="taxonomic scope" value="Bacteria"/>
</dbReference>
<dbReference type="EMBL" id="ALPT02000011">
    <property type="protein sequence ID" value="KGA98377.1"/>
    <property type="molecule type" value="Genomic_DNA"/>
</dbReference>
<keyword evidence="1" id="KW-1133">Transmembrane helix</keyword>
<evidence type="ECO:0000256" key="1">
    <source>
        <dbReference type="SAM" id="Phobius"/>
    </source>
</evidence>
<dbReference type="OrthoDB" id="2902278at2"/>
<protein>
    <submittedName>
        <fullName evidence="2">Uncharacterized protein</fullName>
    </submittedName>
</protein>
<keyword evidence="1" id="KW-0472">Membrane</keyword>
<organism evidence="2 4">
    <name type="scientific">Alkalihalobacillus alcalophilus ATCC 27647 = CGMCC 1.3604</name>
    <dbReference type="NCBI Taxonomy" id="1218173"/>
    <lineage>
        <taxon>Bacteria</taxon>
        <taxon>Bacillati</taxon>
        <taxon>Bacillota</taxon>
        <taxon>Bacilli</taxon>
        <taxon>Bacillales</taxon>
        <taxon>Bacillaceae</taxon>
        <taxon>Alkalihalobacillus</taxon>
    </lineage>
</organism>
<dbReference type="RefSeq" id="WP_003323984.1">
    <property type="nucleotide sequence ID" value="NZ_ALPT02000011.1"/>
</dbReference>
<feature type="transmembrane region" description="Helical" evidence="1">
    <location>
        <begin position="38"/>
        <end position="62"/>
    </location>
</feature>
<dbReference type="EMBL" id="JALP01000061">
    <property type="protein sequence ID" value="THG91598.1"/>
    <property type="molecule type" value="Genomic_DNA"/>
</dbReference>
<evidence type="ECO:0000313" key="4">
    <source>
        <dbReference type="Proteomes" id="UP000002754"/>
    </source>
</evidence>
<gene>
    <name evidence="3" type="ORF">AJ85_04065</name>
    <name evidence="2" type="ORF">BALCAV_0204665</name>
</gene>
<proteinExistence type="predicted"/>
<accession>A0A094YXW9</accession>
<dbReference type="AlphaFoldDB" id="A0A094YXW9"/>
<evidence type="ECO:0000313" key="2">
    <source>
        <dbReference type="EMBL" id="KGA98377.1"/>
    </source>
</evidence>
<keyword evidence="4" id="KW-1185">Reference proteome</keyword>
<evidence type="ECO:0000313" key="3">
    <source>
        <dbReference type="EMBL" id="THG91598.1"/>
    </source>
</evidence>
<dbReference type="Proteomes" id="UP000002754">
    <property type="component" value="Unassembled WGS sequence"/>
</dbReference>
<feature type="transmembrane region" description="Helical" evidence="1">
    <location>
        <begin position="74"/>
        <end position="94"/>
    </location>
</feature>
<reference evidence="2 4" key="1">
    <citation type="journal article" date="2014" name="Genome Announc.">
        <title>Draft Genome Sequence of Bacillus alcalophilus AV1934, a Classic Alkaliphile Isolated from Human Feces in 1934.</title>
        <authorList>
            <person name="Attie O."/>
            <person name="Jayaprakash A."/>
            <person name="Shah H."/>
            <person name="Paulsen I.T."/>
            <person name="Morino M."/>
            <person name="Takahashi Y."/>
            <person name="Narumi I."/>
            <person name="Sachidanandam R."/>
            <person name="Satoh K."/>
            <person name="Ito M."/>
            <person name="Krulwich T.A."/>
        </authorList>
    </citation>
    <scope>NUCLEOTIDE SEQUENCE [LARGE SCALE GENOMIC DNA]</scope>
    <source>
        <strain evidence="2 4">AV1934</strain>
    </source>
</reference>
<reference evidence="3 5" key="2">
    <citation type="submission" date="2014-01" db="EMBL/GenBank/DDBJ databases">
        <title>Draft genome sequencing of Bacillus alcalophilus CGMCC 1.3604.</title>
        <authorList>
            <person name="Yang J."/>
            <person name="Diao L."/>
            <person name="Yang S."/>
        </authorList>
    </citation>
    <scope>NUCLEOTIDE SEQUENCE [LARGE SCALE GENOMIC DNA]</scope>
    <source>
        <strain evidence="3 5">CGMCC 1.3604</strain>
    </source>
</reference>
<feature type="transmembrane region" description="Helical" evidence="1">
    <location>
        <begin position="12"/>
        <end position="31"/>
    </location>
</feature>
<dbReference type="STRING" id="1218173.BALCAV_0204665"/>
<keyword evidence="1" id="KW-0812">Transmembrane</keyword>
<evidence type="ECO:0000313" key="5">
    <source>
        <dbReference type="Proteomes" id="UP000297014"/>
    </source>
</evidence>
<dbReference type="Proteomes" id="UP000297014">
    <property type="component" value="Unassembled WGS sequence"/>
</dbReference>